<dbReference type="AlphaFoldDB" id="A0A382J2A2"/>
<evidence type="ECO:0008006" key="2">
    <source>
        <dbReference type="Google" id="ProtNLM"/>
    </source>
</evidence>
<dbReference type="InterPro" id="IPR008775">
    <property type="entry name" value="Phytyl_CoA_dOase-like"/>
</dbReference>
<dbReference type="SUPFAM" id="SSF51197">
    <property type="entry name" value="Clavaminate synthase-like"/>
    <property type="match status" value="1"/>
</dbReference>
<proteinExistence type="predicted"/>
<evidence type="ECO:0000313" key="1">
    <source>
        <dbReference type="EMBL" id="SVC06026.1"/>
    </source>
</evidence>
<dbReference type="Gene3D" id="2.60.120.620">
    <property type="entry name" value="q2cbj1_9rhob like domain"/>
    <property type="match status" value="1"/>
</dbReference>
<sequence length="288" mass="33148">MPDIINDYNKNGYKVLKKIIPNTRIDALLENICKLYCKYSKDSELESLECPWKSKLFHKKLIEFREKEPLLFGAIYDSLKTSITLTQIVSNDAIVDNVAKFLNVKPSEISISEPMCRLDVPNDKRNALEWHQERSFFPQNRDGSHSLVCWIPLTNVTEEMGAIHISPESHKGGLIIPERNEKKNGSSTRQISVPEEHIKKYEDLTVPVDVGDVVFLNMLLFHRSGVNISDKIRFAVQARFHTATADDFIPFELVNYYNPDIKQRLIEKNYDCSDIPDNIRQPPIAEKS</sequence>
<dbReference type="Pfam" id="PF05721">
    <property type="entry name" value="PhyH"/>
    <property type="match status" value="1"/>
</dbReference>
<reference evidence="1" key="1">
    <citation type="submission" date="2018-05" db="EMBL/GenBank/DDBJ databases">
        <authorList>
            <person name="Lanie J.A."/>
            <person name="Ng W.-L."/>
            <person name="Kazmierczak K.M."/>
            <person name="Andrzejewski T.M."/>
            <person name="Davidsen T.M."/>
            <person name="Wayne K.J."/>
            <person name="Tettelin H."/>
            <person name="Glass J.I."/>
            <person name="Rusch D."/>
            <person name="Podicherti R."/>
            <person name="Tsui H.-C.T."/>
            <person name="Winkler M.E."/>
        </authorList>
    </citation>
    <scope>NUCLEOTIDE SEQUENCE</scope>
</reference>
<organism evidence="1">
    <name type="scientific">marine metagenome</name>
    <dbReference type="NCBI Taxonomy" id="408172"/>
    <lineage>
        <taxon>unclassified sequences</taxon>
        <taxon>metagenomes</taxon>
        <taxon>ecological metagenomes</taxon>
    </lineage>
</organism>
<accession>A0A382J2A2</accession>
<gene>
    <name evidence="1" type="ORF">METZ01_LOCUS258880</name>
</gene>
<dbReference type="PANTHER" id="PTHR20883">
    <property type="entry name" value="PHYTANOYL-COA DIOXYGENASE DOMAIN CONTAINING 1"/>
    <property type="match status" value="1"/>
</dbReference>
<dbReference type="GO" id="GO:0046872">
    <property type="term" value="F:metal ion binding"/>
    <property type="evidence" value="ECO:0007669"/>
    <property type="project" value="UniProtKB-ARBA"/>
</dbReference>
<name>A0A382J2A2_9ZZZZ</name>
<dbReference type="EMBL" id="UINC01071262">
    <property type="protein sequence ID" value="SVC06026.1"/>
    <property type="molecule type" value="Genomic_DNA"/>
</dbReference>
<protein>
    <recommendedName>
        <fullName evidence="2">Phytanoyl-CoA dioxygenase</fullName>
    </recommendedName>
</protein>
<dbReference type="GO" id="GO:0016491">
    <property type="term" value="F:oxidoreductase activity"/>
    <property type="evidence" value="ECO:0007669"/>
    <property type="project" value="UniProtKB-ARBA"/>
</dbReference>
<dbReference type="PANTHER" id="PTHR20883:SF48">
    <property type="entry name" value="ECTOINE DIOXYGENASE"/>
    <property type="match status" value="1"/>
</dbReference>